<evidence type="ECO:0000313" key="3">
    <source>
        <dbReference type="Proteomes" id="UP000078343"/>
    </source>
</evidence>
<reference evidence="2 3" key="1">
    <citation type="submission" date="2016-04" db="EMBL/GenBank/DDBJ databases">
        <title>Draft genome of Fonsecaea erecta CBS 125763.</title>
        <authorList>
            <person name="Weiss V.A."/>
            <person name="Vicente V.A."/>
            <person name="Raittz R.T."/>
            <person name="Moreno L.F."/>
            <person name="De Souza E.M."/>
            <person name="Pedrosa F.O."/>
            <person name="Steffens M.B."/>
            <person name="Faoro H."/>
            <person name="Tadra-Sfeir M.Z."/>
            <person name="Najafzadeh M.J."/>
            <person name="Felipe M.S."/>
            <person name="Teixeira M."/>
            <person name="Sun J."/>
            <person name="Xi L."/>
            <person name="Gomes R."/>
            <person name="De Azevedo C.M."/>
            <person name="Salgado C.G."/>
            <person name="Da Silva M.B."/>
            <person name="Nascimento M.F."/>
            <person name="Queiroz-Telles F."/>
            <person name="Attili D.S."/>
            <person name="Gorbushina A."/>
        </authorList>
    </citation>
    <scope>NUCLEOTIDE SEQUENCE [LARGE SCALE GENOMIC DNA]</scope>
    <source>
        <strain evidence="2 3">CBS 125763</strain>
    </source>
</reference>
<keyword evidence="3" id="KW-1185">Reference proteome</keyword>
<comment type="caution">
    <text evidence="2">The sequence shown here is derived from an EMBL/GenBank/DDBJ whole genome shotgun (WGS) entry which is preliminary data.</text>
</comment>
<feature type="compositionally biased region" description="Basic and acidic residues" evidence="1">
    <location>
        <begin position="496"/>
        <end position="511"/>
    </location>
</feature>
<dbReference type="AlphaFoldDB" id="A0A178Z9R7"/>
<feature type="region of interest" description="Disordered" evidence="1">
    <location>
        <begin position="496"/>
        <end position="518"/>
    </location>
</feature>
<dbReference type="STRING" id="1367422.A0A178Z9R7"/>
<feature type="region of interest" description="Disordered" evidence="1">
    <location>
        <begin position="14"/>
        <end position="33"/>
    </location>
</feature>
<dbReference type="Proteomes" id="UP000078343">
    <property type="component" value="Unassembled WGS sequence"/>
</dbReference>
<protein>
    <submittedName>
        <fullName evidence="2">Uncharacterized protein</fullName>
    </submittedName>
</protein>
<gene>
    <name evidence="2" type="ORF">AYL99_09395</name>
</gene>
<dbReference type="EMBL" id="LVYI01000009">
    <property type="protein sequence ID" value="OAP56216.1"/>
    <property type="molecule type" value="Genomic_DNA"/>
</dbReference>
<sequence length="518" mass="57533">MPLSFEGVMVNPRTDVEPACPGGNSDTNGDTSQNCARGSRACVYLSSSAGTALDHARSIAWVESIESACRTWRESGETPFPKLKVLSSLDWHGLDPRGLRYLYYIASLGDILDQNKARKFALWYDTYEIGIQATAKYDFVAYAQIVAAATRIGKLTKMASVMEDAVWYRSLALKGLQQALACFSKENADGVLAASISFMFNQPTPADLRRVLQGTTAVVDAMRPWAASSGVRALYELVYTDEAETQYPDHPEQQSTGSYCTEPATTSAPLVTVQSATAAVEFLLEQGLTAMNRLTVCIRHMKELATTARGLADMLRMAQAKHLNGQKYDPFWLVHPFCGMTSREAISFSDIRGSKPFILLFLAHLYSAVVVVSMLYPELDTAGFVTVRLYSLDALRRHFEPIATVECDTCGEAHRCQELMAFPWNVLQTYRKWRVDRRSLSPRSSPSPAPERWEESSLNMTFDAKGIATIDKATHKGPTAGRELQRTHQSWLREYADSSKHVPGDASHHSFMDQLSTM</sequence>
<organism evidence="2 3">
    <name type="scientific">Fonsecaea erecta</name>
    <dbReference type="NCBI Taxonomy" id="1367422"/>
    <lineage>
        <taxon>Eukaryota</taxon>
        <taxon>Fungi</taxon>
        <taxon>Dikarya</taxon>
        <taxon>Ascomycota</taxon>
        <taxon>Pezizomycotina</taxon>
        <taxon>Eurotiomycetes</taxon>
        <taxon>Chaetothyriomycetidae</taxon>
        <taxon>Chaetothyriales</taxon>
        <taxon>Herpotrichiellaceae</taxon>
        <taxon>Fonsecaea</taxon>
    </lineage>
</organism>
<evidence type="ECO:0000256" key="1">
    <source>
        <dbReference type="SAM" id="MobiDB-lite"/>
    </source>
</evidence>
<accession>A0A178Z9R7</accession>
<name>A0A178Z9R7_9EURO</name>
<proteinExistence type="predicted"/>
<dbReference type="GeneID" id="30013563"/>
<evidence type="ECO:0000313" key="2">
    <source>
        <dbReference type="EMBL" id="OAP56216.1"/>
    </source>
</evidence>
<dbReference type="RefSeq" id="XP_018689583.1">
    <property type="nucleotide sequence ID" value="XM_018840902.1"/>
</dbReference>
<dbReference type="OrthoDB" id="4937900at2759"/>
<feature type="compositionally biased region" description="Polar residues" evidence="1">
    <location>
        <begin position="24"/>
        <end position="33"/>
    </location>
</feature>